<gene>
    <name evidence="7" type="ORF">GCM10012280_08280</name>
</gene>
<keyword evidence="8" id="KW-1185">Reference proteome</keyword>
<dbReference type="GO" id="GO:0022857">
    <property type="term" value="F:transmembrane transporter activity"/>
    <property type="evidence" value="ECO:0007669"/>
    <property type="project" value="InterPro"/>
</dbReference>
<dbReference type="InterPro" id="IPR036259">
    <property type="entry name" value="MFS_trans_sf"/>
</dbReference>
<dbReference type="AlphaFoldDB" id="A0A918DTU4"/>
<feature type="transmembrane region" description="Helical" evidence="6">
    <location>
        <begin position="370"/>
        <end position="391"/>
    </location>
</feature>
<feature type="transmembrane region" description="Helical" evidence="6">
    <location>
        <begin position="153"/>
        <end position="172"/>
    </location>
</feature>
<reference evidence="7" key="1">
    <citation type="journal article" date="2014" name="Int. J. Syst. Evol. Microbiol.">
        <title>Complete genome sequence of Corynebacterium casei LMG S-19264T (=DSM 44701T), isolated from a smear-ripened cheese.</title>
        <authorList>
            <consortium name="US DOE Joint Genome Institute (JGI-PGF)"/>
            <person name="Walter F."/>
            <person name="Albersmeier A."/>
            <person name="Kalinowski J."/>
            <person name="Ruckert C."/>
        </authorList>
    </citation>
    <scope>NUCLEOTIDE SEQUENCE</scope>
    <source>
        <strain evidence="7">CGMCC 4.7201</strain>
    </source>
</reference>
<accession>A0A918DTU4</accession>
<keyword evidence="4 6" id="KW-0472">Membrane</keyword>
<comment type="subcellular location">
    <subcellularLocation>
        <location evidence="1">Membrane</location>
        <topology evidence="1">Multi-pass membrane protein</topology>
    </subcellularLocation>
</comment>
<dbReference type="SUPFAM" id="SSF103473">
    <property type="entry name" value="MFS general substrate transporter"/>
    <property type="match status" value="1"/>
</dbReference>
<comment type="caution">
    <text evidence="7">The sequence shown here is derived from an EMBL/GenBank/DDBJ whole genome shotgun (WGS) entry which is preliminary data.</text>
</comment>
<dbReference type="Pfam" id="PF07690">
    <property type="entry name" value="MFS_1"/>
    <property type="match status" value="1"/>
</dbReference>
<evidence type="ECO:0000313" key="7">
    <source>
        <dbReference type="EMBL" id="GGO82213.1"/>
    </source>
</evidence>
<keyword evidence="3 6" id="KW-1133">Transmembrane helix</keyword>
<dbReference type="Gene3D" id="1.20.1250.20">
    <property type="entry name" value="MFS general substrate transporter like domains"/>
    <property type="match status" value="1"/>
</dbReference>
<organism evidence="7 8">
    <name type="scientific">Wenjunlia tyrosinilytica</name>
    <dbReference type="NCBI Taxonomy" id="1544741"/>
    <lineage>
        <taxon>Bacteria</taxon>
        <taxon>Bacillati</taxon>
        <taxon>Actinomycetota</taxon>
        <taxon>Actinomycetes</taxon>
        <taxon>Kitasatosporales</taxon>
        <taxon>Streptomycetaceae</taxon>
        <taxon>Wenjunlia</taxon>
    </lineage>
</organism>
<dbReference type="PANTHER" id="PTHR23514">
    <property type="entry name" value="BYPASS OF STOP CODON PROTEIN 6"/>
    <property type="match status" value="1"/>
</dbReference>
<feature type="transmembrane region" description="Helical" evidence="6">
    <location>
        <begin position="26"/>
        <end position="48"/>
    </location>
</feature>
<dbReference type="InterPro" id="IPR051788">
    <property type="entry name" value="MFS_Transporter"/>
</dbReference>
<proteinExistence type="predicted"/>
<feature type="transmembrane region" description="Helical" evidence="6">
    <location>
        <begin position="178"/>
        <end position="199"/>
    </location>
</feature>
<dbReference type="RefSeq" id="WP_189130125.1">
    <property type="nucleotide sequence ID" value="NZ_BMMS01000003.1"/>
</dbReference>
<name>A0A918DTU4_9ACTN</name>
<sequence>MPSIPSPRSEADADGAEARRVRRARVAVATVFALHGCVAGSFATRIPWVQDRLDLSPGHLGLALSFPALGASLAMPRAGRLVHRCGGRAAVRGLLTLWCAGLALPALAPGLPVLCAVLLLYGASAGMADVAMNGQGVEVEQRFGRSIMSGLHGMWSLGALSGSALGVLATHTGLDARIHLSSVAAILVVAGLLACRNLLDIRPEPDEQAPPRFALPPRSALAIGGVGMCAVFAEGASMDWSGVYLRDITSASASVAAASYAAFASTMTATRLAGDTAVRRFGPVRTVRAGAVVATLGGLLVVLARVPALAIAGFALLGVGIAVVVPLAFAAAGKSGRAPSQAIAGVATITYATGLLAPAAFGAIADASSLTVSFAMVTTGTAVLIVAAGALKPAATGVRAGSPGPAPSKVPADGG</sequence>
<evidence type="ECO:0000256" key="1">
    <source>
        <dbReference type="ARBA" id="ARBA00004141"/>
    </source>
</evidence>
<reference evidence="7" key="2">
    <citation type="submission" date="2020-09" db="EMBL/GenBank/DDBJ databases">
        <authorList>
            <person name="Sun Q."/>
            <person name="Zhou Y."/>
        </authorList>
    </citation>
    <scope>NUCLEOTIDE SEQUENCE</scope>
    <source>
        <strain evidence="7">CGMCC 4.7201</strain>
    </source>
</reference>
<feature type="transmembrane region" description="Helical" evidence="6">
    <location>
        <begin position="220"/>
        <end position="238"/>
    </location>
</feature>
<feature type="transmembrane region" description="Helical" evidence="6">
    <location>
        <begin position="286"/>
        <end position="304"/>
    </location>
</feature>
<evidence type="ECO:0000313" key="8">
    <source>
        <dbReference type="Proteomes" id="UP000641932"/>
    </source>
</evidence>
<protein>
    <submittedName>
        <fullName evidence="7">MFS transporter</fullName>
    </submittedName>
</protein>
<dbReference type="EMBL" id="BMMS01000003">
    <property type="protein sequence ID" value="GGO82213.1"/>
    <property type="molecule type" value="Genomic_DNA"/>
</dbReference>
<dbReference type="Proteomes" id="UP000641932">
    <property type="component" value="Unassembled WGS sequence"/>
</dbReference>
<keyword evidence="2 6" id="KW-0812">Transmembrane</keyword>
<feature type="transmembrane region" description="Helical" evidence="6">
    <location>
        <begin position="342"/>
        <end position="364"/>
    </location>
</feature>
<evidence type="ECO:0000256" key="2">
    <source>
        <dbReference type="ARBA" id="ARBA00022692"/>
    </source>
</evidence>
<feature type="transmembrane region" description="Helical" evidence="6">
    <location>
        <begin position="310"/>
        <end position="330"/>
    </location>
</feature>
<dbReference type="GO" id="GO:0016020">
    <property type="term" value="C:membrane"/>
    <property type="evidence" value="ECO:0007669"/>
    <property type="project" value="UniProtKB-SubCell"/>
</dbReference>
<evidence type="ECO:0000256" key="3">
    <source>
        <dbReference type="ARBA" id="ARBA00022989"/>
    </source>
</evidence>
<dbReference type="InterPro" id="IPR011701">
    <property type="entry name" value="MFS"/>
</dbReference>
<evidence type="ECO:0000256" key="4">
    <source>
        <dbReference type="ARBA" id="ARBA00023136"/>
    </source>
</evidence>
<evidence type="ECO:0000256" key="6">
    <source>
        <dbReference type="SAM" id="Phobius"/>
    </source>
</evidence>
<feature type="transmembrane region" description="Helical" evidence="6">
    <location>
        <begin position="250"/>
        <end position="274"/>
    </location>
</feature>
<feature type="region of interest" description="Disordered" evidence="5">
    <location>
        <begin position="396"/>
        <end position="415"/>
    </location>
</feature>
<evidence type="ECO:0000256" key="5">
    <source>
        <dbReference type="SAM" id="MobiDB-lite"/>
    </source>
</evidence>
<dbReference type="PANTHER" id="PTHR23514:SF13">
    <property type="entry name" value="INNER MEMBRANE PROTEIN YBJJ"/>
    <property type="match status" value="1"/>
</dbReference>
<dbReference type="CDD" id="cd17393">
    <property type="entry name" value="MFS_MosC_like"/>
    <property type="match status" value="1"/>
</dbReference>